<dbReference type="GO" id="GO:0000976">
    <property type="term" value="F:transcription cis-regulatory region binding"/>
    <property type="evidence" value="ECO:0007669"/>
    <property type="project" value="TreeGrafter"/>
</dbReference>
<evidence type="ECO:0000259" key="5">
    <source>
        <dbReference type="PROSITE" id="PS50977"/>
    </source>
</evidence>
<dbReference type="Pfam" id="PF13305">
    <property type="entry name" value="TetR_C_33"/>
    <property type="match status" value="1"/>
</dbReference>
<dbReference type="Gene3D" id="1.10.357.10">
    <property type="entry name" value="Tetracycline Repressor, domain 2"/>
    <property type="match status" value="1"/>
</dbReference>
<dbReference type="InterPro" id="IPR009057">
    <property type="entry name" value="Homeodomain-like_sf"/>
</dbReference>
<evidence type="ECO:0000313" key="6">
    <source>
        <dbReference type="EMBL" id="SDY49730.1"/>
    </source>
</evidence>
<evidence type="ECO:0000256" key="4">
    <source>
        <dbReference type="PROSITE-ProRule" id="PRU00335"/>
    </source>
</evidence>
<proteinExistence type="predicted"/>
<dbReference type="InterPro" id="IPR025996">
    <property type="entry name" value="MT1864/Rv1816-like_C"/>
</dbReference>
<evidence type="ECO:0000313" key="7">
    <source>
        <dbReference type="Proteomes" id="UP000242415"/>
    </source>
</evidence>
<dbReference type="Proteomes" id="UP000242415">
    <property type="component" value="Unassembled WGS sequence"/>
</dbReference>
<dbReference type="InterPro" id="IPR001647">
    <property type="entry name" value="HTH_TetR"/>
</dbReference>
<dbReference type="PANTHER" id="PTHR30055:SF220">
    <property type="entry name" value="TETR-FAMILY REGULATORY PROTEIN"/>
    <property type="match status" value="1"/>
</dbReference>
<dbReference type="SUPFAM" id="SSF46689">
    <property type="entry name" value="Homeodomain-like"/>
    <property type="match status" value="1"/>
</dbReference>
<gene>
    <name evidence="6" type="ORF">SAMN05444365_102442</name>
</gene>
<dbReference type="PROSITE" id="PS50977">
    <property type="entry name" value="HTH_TETR_2"/>
    <property type="match status" value="1"/>
</dbReference>
<name>A0A1H3KC42_9ACTN</name>
<dbReference type="PRINTS" id="PR00455">
    <property type="entry name" value="HTHTETR"/>
</dbReference>
<dbReference type="AlphaFoldDB" id="A0A1H3KC42"/>
<reference evidence="7" key="1">
    <citation type="submission" date="2016-10" db="EMBL/GenBank/DDBJ databases">
        <authorList>
            <person name="Varghese N."/>
            <person name="Submissions S."/>
        </authorList>
    </citation>
    <scope>NUCLEOTIDE SEQUENCE [LARGE SCALE GENOMIC DNA]</scope>
    <source>
        <strain evidence="7">DSM 45245</strain>
    </source>
</reference>
<dbReference type="GO" id="GO:0003700">
    <property type="term" value="F:DNA-binding transcription factor activity"/>
    <property type="evidence" value="ECO:0007669"/>
    <property type="project" value="TreeGrafter"/>
</dbReference>
<dbReference type="InterPro" id="IPR050109">
    <property type="entry name" value="HTH-type_TetR-like_transc_reg"/>
</dbReference>
<protein>
    <submittedName>
        <fullName evidence="6">Transcriptional regulator, TetR family</fullName>
    </submittedName>
</protein>
<sequence length="178" mass="18722">MLAAAVEVIGESGTSGLSLRDLARRAGVSHAAPAYHFGDKEGLLTALASQGYELLADALEAARGAGGEILEVGLAYVRFAVDHPAHFKVMFQPDLYPDDDPTLAAARQRAAEALRAEVTALPGVDPQIARLAAWSIVHGFATLWLGGALRQAAGQDDATDLARPVIRLLFGHDSDRAT</sequence>
<feature type="DNA-binding region" description="H-T-H motif" evidence="4">
    <location>
        <begin position="18"/>
        <end position="37"/>
    </location>
</feature>
<dbReference type="SUPFAM" id="SSF48498">
    <property type="entry name" value="Tetracyclin repressor-like, C-terminal domain"/>
    <property type="match status" value="1"/>
</dbReference>
<keyword evidence="2 4" id="KW-0238">DNA-binding</keyword>
<evidence type="ECO:0000256" key="1">
    <source>
        <dbReference type="ARBA" id="ARBA00023015"/>
    </source>
</evidence>
<dbReference type="Pfam" id="PF00440">
    <property type="entry name" value="TetR_N"/>
    <property type="match status" value="1"/>
</dbReference>
<feature type="domain" description="HTH tetR-type" evidence="5">
    <location>
        <begin position="1"/>
        <end position="55"/>
    </location>
</feature>
<organism evidence="6 7">
    <name type="scientific">Micromonospora pattaloongensis</name>
    <dbReference type="NCBI Taxonomy" id="405436"/>
    <lineage>
        <taxon>Bacteria</taxon>
        <taxon>Bacillati</taxon>
        <taxon>Actinomycetota</taxon>
        <taxon>Actinomycetes</taxon>
        <taxon>Micromonosporales</taxon>
        <taxon>Micromonosporaceae</taxon>
        <taxon>Micromonospora</taxon>
    </lineage>
</organism>
<dbReference type="EMBL" id="FNPH01000002">
    <property type="protein sequence ID" value="SDY49730.1"/>
    <property type="molecule type" value="Genomic_DNA"/>
</dbReference>
<dbReference type="PANTHER" id="PTHR30055">
    <property type="entry name" value="HTH-TYPE TRANSCRIPTIONAL REGULATOR RUTR"/>
    <property type="match status" value="1"/>
</dbReference>
<keyword evidence="7" id="KW-1185">Reference proteome</keyword>
<accession>A0A1H3KC42</accession>
<keyword evidence="1" id="KW-0805">Transcription regulation</keyword>
<dbReference type="STRING" id="405436.SAMN05444365_102442"/>
<keyword evidence="3" id="KW-0804">Transcription</keyword>
<evidence type="ECO:0000256" key="2">
    <source>
        <dbReference type="ARBA" id="ARBA00023125"/>
    </source>
</evidence>
<dbReference type="InterPro" id="IPR036271">
    <property type="entry name" value="Tet_transcr_reg_TetR-rel_C_sf"/>
</dbReference>
<evidence type="ECO:0000256" key="3">
    <source>
        <dbReference type="ARBA" id="ARBA00023163"/>
    </source>
</evidence>